<accession>A0A554VN65</accession>
<evidence type="ECO:0000313" key="3">
    <source>
        <dbReference type="Proteomes" id="UP000318833"/>
    </source>
</evidence>
<gene>
    <name evidence="2" type="ORF">FOF46_07250</name>
</gene>
<name>A0A554VN65_9FLAO</name>
<dbReference type="OrthoDB" id="1163923at2"/>
<dbReference type="Proteomes" id="UP000318833">
    <property type="component" value="Unassembled WGS sequence"/>
</dbReference>
<evidence type="ECO:0008006" key="4">
    <source>
        <dbReference type="Google" id="ProtNLM"/>
    </source>
</evidence>
<sequence length="132" mass="14906">MKNFTLLSFLTTLACLIFISSCSGPKEVLSADPSATSKYYKIKKKESPAIIVDNKSNPDEIAIQVNHIIEKYTGNPINNFALSKIMKTENGYHWRFLNVKTGKSYIGSANNKFKSVIIYEKPKEKKQIITNL</sequence>
<evidence type="ECO:0000313" key="2">
    <source>
        <dbReference type="EMBL" id="TSE09803.1"/>
    </source>
</evidence>
<protein>
    <recommendedName>
        <fullName evidence="4">Lipoprotein</fullName>
    </recommendedName>
</protein>
<feature type="signal peptide" evidence="1">
    <location>
        <begin position="1"/>
        <end position="25"/>
    </location>
</feature>
<dbReference type="PROSITE" id="PS51257">
    <property type="entry name" value="PROKAR_LIPOPROTEIN"/>
    <property type="match status" value="1"/>
</dbReference>
<dbReference type="RefSeq" id="WP_109435754.1">
    <property type="nucleotide sequence ID" value="NZ_CANLFO010000017.1"/>
</dbReference>
<reference evidence="2 3" key="1">
    <citation type="submission" date="2019-07" db="EMBL/GenBank/DDBJ databases">
        <title>The draft genome sequence of Aquimarina algiphila M91.</title>
        <authorList>
            <person name="Meng X."/>
        </authorList>
    </citation>
    <scope>NUCLEOTIDE SEQUENCE [LARGE SCALE GENOMIC DNA]</scope>
    <source>
        <strain evidence="2 3">M91</strain>
    </source>
</reference>
<evidence type="ECO:0000256" key="1">
    <source>
        <dbReference type="SAM" id="SignalP"/>
    </source>
</evidence>
<proteinExistence type="predicted"/>
<feature type="chain" id="PRO_5021803820" description="Lipoprotein" evidence="1">
    <location>
        <begin position="26"/>
        <end position="132"/>
    </location>
</feature>
<dbReference type="EMBL" id="VLNR01000011">
    <property type="protein sequence ID" value="TSE09803.1"/>
    <property type="molecule type" value="Genomic_DNA"/>
</dbReference>
<organism evidence="2 3">
    <name type="scientific">Aquimarina algiphila</name>
    <dbReference type="NCBI Taxonomy" id="2047982"/>
    <lineage>
        <taxon>Bacteria</taxon>
        <taxon>Pseudomonadati</taxon>
        <taxon>Bacteroidota</taxon>
        <taxon>Flavobacteriia</taxon>
        <taxon>Flavobacteriales</taxon>
        <taxon>Flavobacteriaceae</taxon>
        <taxon>Aquimarina</taxon>
    </lineage>
</organism>
<keyword evidence="1" id="KW-0732">Signal</keyword>
<keyword evidence="3" id="KW-1185">Reference proteome</keyword>
<comment type="caution">
    <text evidence="2">The sequence shown here is derived from an EMBL/GenBank/DDBJ whole genome shotgun (WGS) entry which is preliminary data.</text>
</comment>
<dbReference type="AlphaFoldDB" id="A0A554VN65"/>